<dbReference type="EMBL" id="JBCGBO010000005">
    <property type="protein sequence ID" value="KAK9198127.1"/>
    <property type="molecule type" value="Genomic_DNA"/>
</dbReference>
<evidence type="ECO:0000256" key="1">
    <source>
        <dbReference type="ARBA" id="ARBA00010617"/>
    </source>
</evidence>
<keyword evidence="4 5" id="KW-0349">Heme</keyword>
<dbReference type="SUPFAM" id="SSF48264">
    <property type="entry name" value="Cytochrome P450"/>
    <property type="match status" value="2"/>
</dbReference>
<comment type="similarity">
    <text evidence="1 5">Belongs to the cytochrome P450 family.</text>
</comment>
<comment type="caution">
    <text evidence="6">The sequence shown here is derived from an EMBL/GenBank/DDBJ whole genome shotgun (WGS) entry which is preliminary data.</text>
</comment>
<dbReference type="InterPro" id="IPR002401">
    <property type="entry name" value="Cyt_P450_E_grp-I"/>
</dbReference>
<keyword evidence="5" id="KW-0560">Oxidoreductase</keyword>
<dbReference type="GO" id="GO:0004497">
    <property type="term" value="F:monooxygenase activity"/>
    <property type="evidence" value="ECO:0007669"/>
    <property type="project" value="UniProtKB-KW"/>
</dbReference>
<organism evidence="6 7">
    <name type="scientific">Citrus x changshan-huyou</name>
    <dbReference type="NCBI Taxonomy" id="2935761"/>
    <lineage>
        <taxon>Eukaryota</taxon>
        <taxon>Viridiplantae</taxon>
        <taxon>Streptophyta</taxon>
        <taxon>Embryophyta</taxon>
        <taxon>Tracheophyta</taxon>
        <taxon>Spermatophyta</taxon>
        <taxon>Magnoliopsida</taxon>
        <taxon>eudicotyledons</taxon>
        <taxon>Gunneridae</taxon>
        <taxon>Pentapetalae</taxon>
        <taxon>rosids</taxon>
        <taxon>malvids</taxon>
        <taxon>Sapindales</taxon>
        <taxon>Rutaceae</taxon>
        <taxon>Aurantioideae</taxon>
        <taxon>Citrus</taxon>
    </lineage>
</organism>
<evidence type="ECO:0000256" key="5">
    <source>
        <dbReference type="RuleBase" id="RU000461"/>
    </source>
</evidence>
<evidence type="ECO:0000256" key="2">
    <source>
        <dbReference type="ARBA" id="ARBA00022723"/>
    </source>
</evidence>
<dbReference type="PANTHER" id="PTHR47955">
    <property type="entry name" value="CYTOCHROME P450 FAMILY 71 PROTEIN"/>
    <property type="match status" value="1"/>
</dbReference>
<evidence type="ECO:0000256" key="4">
    <source>
        <dbReference type="PIRSR" id="PIRSR602401-1"/>
    </source>
</evidence>
<dbReference type="GO" id="GO:0005506">
    <property type="term" value="F:iron ion binding"/>
    <property type="evidence" value="ECO:0007669"/>
    <property type="project" value="InterPro"/>
</dbReference>
<dbReference type="Pfam" id="PF00067">
    <property type="entry name" value="p450"/>
    <property type="match status" value="2"/>
</dbReference>
<keyword evidence="2 4" id="KW-0479">Metal-binding</keyword>
<name>A0AAP0QNX5_9ROSI</name>
<dbReference type="PROSITE" id="PS00086">
    <property type="entry name" value="CYTOCHROME_P450"/>
    <property type="match status" value="2"/>
</dbReference>
<dbReference type="InterPro" id="IPR001128">
    <property type="entry name" value="Cyt_P450"/>
</dbReference>
<sequence>MALPSILKQLQPFLDISQLEMFPSLPLLLPILLLILVQLLKLTRARGNLNLPPSPPKLPIIGNLHQVLQNLPHRSFKALSERYGPLMYVYFGNTPSLVVSSAELASQVMKTHDIAFSNRPKTIAAHILLYECKDLGNVNYGEYWRQLRKICVLELLSSKRVQSAQHVRVEEVSCLINKIRRSCLNGGAINLSEMLLAVSNNIASRCVFGRKVEEEEGGGRGNGGSKFGELTRRQMMLMTSFCFGDLYPSLKWIDVLTGFIGRLHETAAALGDLLDQVIEEHRVSLTDNDQSDKKDFVHILLQLQENGNLAIELSQDTIKAILMDMFVGGTDTTATALEWVMAELLKNPRIMKRAQEEVRGVVKGKLNIDMKDIDKMDYIKCVIKETLRLHAPVPLLVPRETAESVKLNGYDIPAKTRVFVNGWAIQRDPKEWDRPEEFLPERFENNPTDYRGQDFQFIPFGAGRRGCPGMSFAIASVEYVVANLFYCSSFGSSRDTSINLRGYDIPARVTVYLNAWAIQRDPKVWKRAEEFLPEMFMNNTVDFKGQDFEFIPFGAGRRGCPGMSFALATVEYLLANLLYYFDWKLPDVAADESLDMTEVHGLTVHKKFPLLLVPALYSPKLMM</sequence>
<feature type="binding site" description="axial binding residue" evidence="4">
    <location>
        <position position="467"/>
    </location>
    <ligand>
        <name>heme</name>
        <dbReference type="ChEBI" id="CHEBI:30413"/>
    </ligand>
    <ligandPart>
        <name>Fe</name>
        <dbReference type="ChEBI" id="CHEBI:18248"/>
    </ligandPart>
</feature>
<dbReference type="PRINTS" id="PR00385">
    <property type="entry name" value="P450"/>
</dbReference>
<reference evidence="6 7" key="1">
    <citation type="submission" date="2024-05" db="EMBL/GenBank/DDBJ databases">
        <title>Haplotype-resolved chromosome-level genome assembly of Huyou (Citrus changshanensis).</title>
        <authorList>
            <person name="Miao C."/>
            <person name="Chen W."/>
            <person name="Wu Y."/>
            <person name="Wang L."/>
            <person name="Zhao S."/>
            <person name="Grierson D."/>
            <person name="Xu C."/>
            <person name="Chen K."/>
        </authorList>
    </citation>
    <scope>NUCLEOTIDE SEQUENCE [LARGE SCALE GENOMIC DNA]</scope>
    <source>
        <strain evidence="6">01-14</strain>
        <tissue evidence="6">Leaf</tissue>
    </source>
</reference>
<dbReference type="PANTHER" id="PTHR47955:SF15">
    <property type="entry name" value="CYTOCHROME P450 71A2-LIKE"/>
    <property type="match status" value="1"/>
</dbReference>
<evidence type="ECO:0008006" key="8">
    <source>
        <dbReference type="Google" id="ProtNLM"/>
    </source>
</evidence>
<keyword evidence="3 4" id="KW-0408">Iron</keyword>
<protein>
    <recommendedName>
        <fullName evidence="8">Cytochrome P450</fullName>
    </recommendedName>
</protein>
<gene>
    <name evidence="6" type="ORF">WN944_013310</name>
</gene>
<accession>A0AAP0QNX5</accession>
<evidence type="ECO:0000313" key="7">
    <source>
        <dbReference type="Proteomes" id="UP001428341"/>
    </source>
</evidence>
<evidence type="ECO:0000256" key="3">
    <source>
        <dbReference type="ARBA" id="ARBA00023004"/>
    </source>
</evidence>
<dbReference type="CDD" id="cd11072">
    <property type="entry name" value="CYP71-like"/>
    <property type="match status" value="1"/>
</dbReference>
<dbReference type="PRINTS" id="PR00463">
    <property type="entry name" value="EP450I"/>
</dbReference>
<dbReference type="InterPro" id="IPR017972">
    <property type="entry name" value="Cyt_P450_CS"/>
</dbReference>
<dbReference type="FunFam" id="1.10.630.10:FF:000011">
    <property type="entry name" value="Cytochrome P450 83B1"/>
    <property type="match status" value="1"/>
</dbReference>
<dbReference type="Gene3D" id="1.10.630.10">
    <property type="entry name" value="Cytochrome P450"/>
    <property type="match status" value="2"/>
</dbReference>
<dbReference type="Proteomes" id="UP001428341">
    <property type="component" value="Unassembled WGS sequence"/>
</dbReference>
<comment type="cofactor">
    <cofactor evidence="4">
        <name>heme</name>
        <dbReference type="ChEBI" id="CHEBI:30413"/>
    </cofactor>
</comment>
<dbReference type="GO" id="GO:0016705">
    <property type="term" value="F:oxidoreductase activity, acting on paired donors, with incorporation or reduction of molecular oxygen"/>
    <property type="evidence" value="ECO:0007669"/>
    <property type="project" value="InterPro"/>
</dbReference>
<proteinExistence type="inferred from homology"/>
<evidence type="ECO:0000313" key="6">
    <source>
        <dbReference type="EMBL" id="KAK9198127.1"/>
    </source>
</evidence>
<keyword evidence="7" id="KW-1185">Reference proteome</keyword>
<keyword evidence="5" id="KW-0503">Monooxygenase</keyword>
<dbReference type="AlphaFoldDB" id="A0AAP0QNX5"/>
<dbReference type="GO" id="GO:0020037">
    <property type="term" value="F:heme binding"/>
    <property type="evidence" value="ECO:0007669"/>
    <property type="project" value="InterPro"/>
</dbReference>
<dbReference type="InterPro" id="IPR036396">
    <property type="entry name" value="Cyt_P450_sf"/>
</dbReference>